<evidence type="ECO:0000256" key="2">
    <source>
        <dbReference type="ARBA" id="ARBA00009771"/>
    </source>
</evidence>
<dbReference type="HAMAP" id="MF_00249">
    <property type="entry name" value="HslU"/>
    <property type="match status" value="1"/>
</dbReference>
<evidence type="ECO:0000256" key="3">
    <source>
        <dbReference type="ARBA" id="ARBA00022490"/>
    </source>
</evidence>
<dbReference type="EMBL" id="JAKJPQ010000008">
    <property type="protein sequence ID" value="MCI2262139.1"/>
    <property type="molecule type" value="Genomic_DNA"/>
</dbReference>
<keyword evidence="12" id="KW-0378">Hydrolase</keyword>
<feature type="domain" description="Clp ATPase C-terminal" evidence="10">
    <location>
        <begin position="346"/>
        <end position="445"/>
    </location>
</feature>
<dbReference type="GO" id="GO:0043335">
    <property type="term" value="P:protein unfolding"/>
    <property type="evidence" value="ECO:0007669"/>
    <property type="project" value="UniProtKB-UniRule"/>
</dbReference>
<evidence type="ECO:0000256" key="1">
    <source>
        <dbReference type="ARBA" id="ARBA00004496"/>
    </source>
</evidence>
<dbReference type="Proteomes" id="UP001430647">
    <property type="component" value="Unassembled WGS sequence"/>
</dbReference>
<dbReference type="GO" id="GO:0005524">
    <property type="term" value="F:ATP binding"/>
    <property type="evidence" value="ECO:0007669"/>
    <property type="project" value="UniProtKB-UniRule"/>
</dbReference>
<dbReference type="PANTHER" id="PTHR48102:SF3">
    <property type="entry name" value="ATP-DEPENDENT PROTEASE ATPASE SUBUNIT HSLU"/>
    <property type="match status" value="1"/>
</dbReference>
<dbReference type="Gene3D" id="3.40.50.300">
    <property type="entry name" value="P-loop containing nucleotide triphosphate hydrolases"/>
    <property type="match status" value="2"/>
</dbReference>
<feature type="binding site" evidence="7">
    <location>
        <position position="22"/>
    </location>
    <ligand>
        <name>ATP</name>
        <dbReference type="ChEBI" id="CHEBI:30616"/>
    </ligand>
</feature>
<proteinExistence type="inferred from homology"/>
<keyword evidence="13" id="KW-1185">Reference proteome</keyword>
<dbReference type="FunFam" id="3.40.50.300:FF:000213">
    <property type="entry name" value="ATP-dependent protease ATPase subunit HslU"/>
    <property type="match status" value="1"/>
</dbReference>
<evidence type="ECO:0000259" key="10">
    <source>
        <dbReference type="SMART" id="SM01086"/>
    </source>
</evidence>
<feature type="binding site" evidence="7">
    <location>
        <position position="265"/>
    </location>
    <ligand>
        <name>ATP</name>
        <dbReference type="ChEBI" id="CHEBI:30616"/>
    </ligand>
</feature>
<dbReference type="Gene3D" id="1.10.8.60">
    <property type="match status" value="1"/>
</dbReference>
<organism evidence="12">
    <name type="scientific">Xanthomonas indica</name>
    <dbReference type="NCBI Taxonomy" id="2912242"/>
    <lineage>
        <taxon>Bacteria</taxon>
        <taxon>Pseudomonadati</taxon>
        <taxon>Pseudomonadota</taxon>
        <taxon>Gammaproteobacteria</taxon>
        <taxon>Lysobacterales</taxon>
        <taxon>Lysobacteraceae</taxon>
        <taxon>Xanthomonas</taxon>
    </lineage>
</organism>
<dbReference type="NCBIfam" id="NF003544">
    <property type="entry name" value="PRK05201.1"/>
    <property type="match status" value="1"/>
</dbReference>
<sequence length="454" mass="50563">MTDTHSTMTPREIVQELDRHIVGQHEAKRAVAIALRNRWRRMQLPDALRNEVMPKNILMIGPTGVGKTEIARRLATLANAPFVKVEATRFTEVGYVGKDVEQIVRDLADTAVKLYREQAKTRVRTQAEERAEDRILDALLPRRSAGIGFDPEAARNEPSAQESDTRSKFRRMLRAGELDEREIELDVAVNVSMDIMTPPGMEEMGQQLRQMFSNLGGGKSQSRKLTIKAARPLLIEEEAGKLVNEDDVRAAAIEACEQHGIVFIDEIDKVAKRSEAGATGGDVSREGVQRDLLPLVEGSNVSTKYGTVKTDHILFIASGAFHLAKPSDLIPELQGRFPIRVELSALSKDDFIRILTEPKAALTKQYEALLLTEGVSLRFTDDAIARLAEIAFLVNERQENIGARRLHTVLERLLDTLSYEAPDRDGQSVTVDAAYVDAHLGELVQDPDLSRYIL</sequence>
<dbReference type="InterPro" id="IPR050052">
    <property type="entry name" value="ATP-dep_Clp_protease_ClpX"/>
</dbReference>
<dbReference type="InterPro" id="IPR004491">
    <property type="entry name" value="HslU"/>
</dbReference>
<evidence type="ECO:0000256" key="4">
    <source>
        <dbReference type="ARBA" id="ARBA00022741"/>
    </source>
</evidence>
<dbReference type="EMBL" id="CP131914">
    <property type="protein sequence ID" value="XCI80450.1"/>
    <property type="molecule type" value="Genomic_DNA"/>
</dbReference>
<reference evidence="11 13" key="1">
    <citation type="journal article" date="2022" name="Curr. Microbiol.">
        <title>Xanthomonas indica sp. nov., a Novel Member of Non-Pathogenic Xanthomonas Community from Healthy Rice Seeds.</title>
        <authorList>
            <person name="Rana R."/>
            <person name="Madhavan V.N."/>
            <person name="Saroha T."/>
            <person name="Bansal K."/>
            <person name="Kaur A."/>
            <person name="Sonti R.V."/>
            <person name="Patel H.K."/>
            <person name="Patil P.B."/>
        </authorList>
    </citation>
    <scope>NUCLEOTIDE SEQUENCE [LARGE SCALE GENOMIC DNA]</scope>
    <source>
        <strain evidence="11 13">PPL560</strain>
    </source>
</reference>
<evidence type="ECO:0000259" key="9">
    <source>
        <dbReference type="SMART" id="SM00382"/>
    </source>
</evidence>
<evidence type="ECO:0000313" key="13">
    <source>
        <dbReference type="Proteomes" id="UP001430647"/>
    </source>
</evidence>
<feature type="region of interest" description="Disordered" evidence="8">
    <location>
        <begin position="148"/>
        <end position="168"/>
    </location>
</feature>
<dbReference type="InterPro" id="IPR003959">
    <property type="entry name" value="ATPase_AAA_core"/>
</dbReference>
<keyword evidence="5 7" id="KW-0067">ATP-binding</keyword>
<dbReference type="CDD" id="cd19498">
    <property type="entry name" value="RecA-like_HslU"/>
    <property type="match status" value="1"/>
</dbReference>
<evidence type="ECO:0000256" key="6">
    <source>
        <dbReference type="ARBA" id="ARBA00023186"/>
    </source>
</evidence>
<evidence type="ECO:0000256" key="8">
    <source>
        <dbReference type="SAM" id="MobiDB-lite"/>
    </source>
</evidence>
<keyword evidence="3 7" id="KW-0963">Cytoplasm</keyword>
<reference evidence="12" key="3">
    <citation type="submission" date="2023-08" db="EMBL/GenBank/DDBJ databases">
        <title>Complete genome sequence of Xanthomonas indica.</title>
        <authorList>
            <person name="Patil P.B."/>
            <person name="Rana R."/>
        </authorList>
    </citation>
    <scope>NUCLEOTIDE SEQUENCE</scope>
    <source>
        <strain evidence="12">PPL560</strain>
    </source>
</reference>
<reference evidence="11" key="2">
    <citation type="submission" date="2022-01" db="EMBL/GenBank/DDBJ databases">
        <authorList>
            <person name="Rana R."/>
            <person name="Patil P.B."/>
        </authorList>
    </citation>
    <scope>NUCLEOTIDE SEQUENCE</scope>
    <source>
        <strain evidence="11">PPL560</strain>
    </source>
</reference>
<dbReference type="RefSeq" id="WP_242160111.1">
    <property type="nucleotide sequence ID" value="NZ_CP131914.1"/>
</dbReference>
<dbReference type="GO" id="GO:0036402">
    <property type="term" value="F:proteasome-activating activity"/>
    <property type="evidence" value="ECO:0007669"/>
    <property type="project" value="UniProtKB-UniRule"/>
</dbReference>
<dbReference type="InterPro" id="IPR019489">
    <property type="entry name" value="Clp_ATPase_C"/>
</dbReference>
<dbReference type="FunFam" id="3.40.50.300:FF:000220">
    <property type="entry name" value="ATP-dependent protease ATPase subunit HslU"/>
    <property type="match status" value="1"/>
</dbReference>
<name>A0AAU8I4Z2_9XANT</name>
<comment type="subunit">
    <text evidence="7">A double ring-shaped homohexamer of HslV is capped on each side by a ring-shaped HslU homohexamer. The assembly of the HslU/HslV complex is dependent on binding of ATP.</text>
</comment>
<dbReference type="SUPFAM" id="SSF52540">
    <property type="entry name" value="P-loop containing nucleoside triphosphate hydrolases"/>
    <property type="match status" value="1"/>
</dbReference>
<keyword evidence="6 7" id="KW-0143">Chaperone</keyword>
<accession>A0AAU8I4Z2</accession>
<keyword evidence="4 7" id="KW-0547">Nucleotide-binding</keyword>
<dbReference type="SMART" id="SM01086">
    <property type="entry name" value="ClpB_D2-small"/>
    <property type="match status" value="1"/>
</dbReference>
<feature type="binding site" evidence="7">
    <location>
        <position position="332"/>
    </location>
    <ligand>
        <name>ATP</name>
        <dbReference type="ChEBI" id="CHEBI:30616"/>
    </ligand>
</feature>
<dbReference type="Pfam" id="PF00004">
    <property type="entry name" value="AAA"/>
    <property type="match status" value="1"/>
</dbReference>
<feature type="binding site" evidence="7">
    <location>
        <position position="404"/>
    </location>
    <ligand>
        <name>ATP</name>
        <dbReference type="ChEBI" id="CHEBI:30616"/>
    </ligand>
</feature>
<gene>
    <name evidence="7 12" type="primary">hslU</name>
    <name evidence="11" type="ORF">L3V74_11350</name>
    <name evidence="12" type="ORF">Q7W82_19720</name>
</gene>
<dbReference type="InterPro" id="IPR003593">
    <property type="entry name" value="AAA+_ATPase"/>
</dbReference>
<dbReference type="InterPro" id="IPR027417">
    <property type="entry name" value="P-loop_NTPase"/>
</dbReference>
<dbReference type="GO" id="GO:0008233">
    <property type="term" value="F:peptidase activity"/>
    <property type="evidence" value="ECO:0007669"/>
    <property type="project" value="UniProtKB-KW"/>
</dbReference>
<keyword evidence="12" id="KW-0645">Protease</keyword>
<dbReference type="SMART" id="SM00382">
    <property type="entry name" value="AAA"/>
    <property type="match status" value="1"/>
</dbReference>
<dbReference type="KEGG" id="xin:Q7W82_19720"/>
<dbReference type="Pfam" id="PF07724">
    <property type="entry name" value="AAA_2"/>
    <property type="match status" value="1"/>
</dbReference>
<comment type="function">
    <text evidence="7">ATPase subunit of a proteasome-like degradation complex; this subunit has chaperone activity. The binding of ATP and its subsequent hydrolysis by HslU are essential for unfolding of protein substrates subsequently hydrolyzed by HslV. HslU recognizes the N-terminal part of its protein substrates and unfolds these before they are guided to HslV for hydrolysis.</text>
</comment>
<comment type="similarity">
    <text evidence="2 7">Belongs to the ClpX chaperone family. HslU subfamily.</text>
</comment>
<dbReference type="GO" id="GO:0016887">
    <property type="term" value="F:ATP hydrolysis activity"/>
    <property type="evidence" value="ECO:0007669"/>
    <property type="project" value="InterPro"/>
</dbReference>
<dbReference type="NCBIfam" id="TIGR00390">
    <property type="entry name" value="hslU"/>
    <property type="match status" value="1"/>
</dbReference>
<evidence type="ECO:0000256" key="5">
    <source>
        <dbReference type="ARBA" id="ARBA00022840"/>
    </source>
</evidence>
<evidence type="ECO:0000256" key="7">
    <source>
        <dbReference type="HAMAP-Rule" id="MF_00249"/>
    </source>
</evidence>
<comment type="subcellular location">
    <subcellularLocation>
        <location evidence="1 7">Cytoplasm</location>
    </subcellularLocation>
</comment>
<protein>
    <recommendedName>
        <fullName evidence="7">ATP-dependent protease ATPase subunit HslU</fullName>
    </recommendedName>
    <alternativeName>
        <fullName evidence="7">Unfoldase HslU</fullName>
    </alternativeName>
</protein>
<evidence type="ECO:0000313" key="11">
    <source>
        <dbReference type="EMBL" id="MCI2262139.1"/>
    </source>
</evidence>
<feature type="binding site" evidence="7">
    <location>
        <begin position="64"/>
        <end position="69"/>
    </location>
    <ligand>
        <name>ATP</name>
        <dbReference type="ChEBI" id="CHEBI:30616"/>
    </ligand>
</feature>
<dbReference type="PANTHER" id="PTHR48102">
    <property type="entry name" value="ATP-DEPENDENT CLP PROTEASE ATP-BINDING SUBUNIT CLPX-LIKE, MITOCHONDRIAL-RELATED"/>
    <property type="match status" value="1"/>
</dbReference>
<evidence type="ECO:0000313" key="12">
    <source>
        <dbReference type="EMBL" id="XCI80450.1"/>
    </source>
</evidence>
<dbReference type="AlphaFoldDB" id="A0AAU8I4Z2"/>
<dbReference type="GO" id="GO:0009376">
    <property type="term" value="C:HslUV protease complex"/>
    <property type="evidence" value="ECO:0007669"/>
    <property type="project" value="UniProtKB-UniRule"/>
</dbReference>
<feature type="domain" description="AAA+ ATPase" evidence="9">
    <location>
        <begin position="53"/>
        <end position="343"/>
    </location>
</feature>